<evidence type="ECO:0000256" key="1">
    <source>
        <dbReference type="SAM" id="MobiDB-lite"/>
    </source>
</evidence>
<dbReference type="EMBL" id="RQTK01000200">
    <property type="protein sequence ID" value="RUS84590.1"/>
    <property type="molecule type" value="Genomic_DNA"/>
</dbReference>
<evidence type="ECO:0000313" key="3">
    <source>
        <dbReference type="Proteomes" id="UP000271974"/>
    </source>
</evidence>
<feature type="region of interest" description="Disordered" evidence="1">
    <location>
        <begin position="316"/>
        <end position="337"/>
    </location>
</feature>
<proteinExistence type="predicted"/>
<feature type="compositionally biased region" description="Polar residues" evidence="1">
    <location>
        <begin position="325"/>
        <end position="336"/>
    </location>
</feature>
<reference evidence="2 3" key="1">
    <citation type="submission" date="2019-01" db="EMBL/GenBank/DDBJ databases">
        <title>A draft genome assembly of the solar-powered sea slug Elysia chlorotica.</title>
        <authorList>
            <person name="Cai H."/>
            <person name="Li Q."/>
            <person name="Fang X."/>
            <person name="Li J."/>
            <person name="Curtis N.E."/>
            <person name="Altenburger A."/>
            <person name="Shibata T."/>
            <person name="Feng M."/>
            <person name="Maeda T."/>
            <person name="Schwartz J.A."/>
            <person name="Shigenobu S."/>
            <person name="Lundholm N."/>
            <person name="Nishiyama T."/>
            <person name="Yang H."/>
            <person name="Hasebe M."/>
            <person name="Li S."/>
            <person name="Pierce S.K."/>
            <person name="Wang J."/>
        </authorList>
    </citation>
    <scope>NUCLEOTIDE SEQUENCE [LARGE SCALE GENOMIC DNA]</scope>
    <source>
        <strain evidence="2">EC2010</strain>
        <tissue evidence="2">Whole organism of an adult</tissue>
    </source>
</reference>
<comment type="caution">
    <text evidence="2">The sequence shown here is derived from an EMBL/GenBank/DDBJ whole genome shotgun (WGS) entry which is preliminary data.</text>
</comment>
<accession>A0A433TSS9</accession>
<feature type="region of interest" description="Disordered" evidence="1">
    <location>
        <begin position="50"/>
        <end position="71"/>
    </location>
</feature>
<gene>
    <name evidence="2" type="ORF">EGW08_007617</name>
</gene>
<feature type="compositionally biased region" description="Polar residues" evidence="1">
    <location>
        <begin position="113"/>
        <end position="134"/>
    </location>
</feature>
<dbReference type="OrthoDB" id="6216076at2759"/>
<feature type="compositionally biased region" description="Polar residues" evidence="1">
    <location>
        <begin position="92"/>
        <end position="104"/>
    </location>
</feature>
<dbReference type="Proteomes" id="UP000271974">
    <property type="component" value="Unassembled WGS sequence"/>
</dbReference>
<feature type="compositionally biased region" description="Polar residues" evidence="1">
    <location>
        <begin position="144"/>
        <end position="165"/>
    </location>
</feature>
<dbReference type="AlphaFoldDB" id="A0A433TSS9"/>
<feature type="compositionally biased region" description="Acidic residues" evidence="1">
    <location>
        <begin position="365"/>
        <end position="380"/>
    </location>
</feature>
<sequence>MKSNHGWRDQKSAAEEQYRRPVFVDWAKEKPFTETGLSGAAQEVCKEIEKDSNLTLGRDADKKFASENETAEEQYRRLIFVDWAKEKPFTETGPSTTRNASGPSTADIAPRPSTATNAPRPSMPSTHRTSTAGTKTFHAINAPGLSTATNEPGSSSGTPKQHQQIDSNANYFKEKTKSMNLTPDQYARATLNLLNPRTPEKRVCIAEQQMRHPCRVLFAAQDVMPNLENELGIEALDVEQNLTQQAFYRRDDVSRMLPHARLKICCLNRALRSSQLPSERRMLNFLCCPVNAPNFNNIDYINGKVVMIQDFARTTKPAMQKRSMEQNTSDETSTSASERRIAQMFNVNDALIMLDTLPTDYSTCTDEEPDSDPDDPDFEPDPQPSLSNIDRLS</sequence>
<evidence type="ECO:0000313" key="2">
    <source>
        <dbReference type="EMBL" id="RUS84590.1"/>
    </source>
</evidence>
<name>A0A433TSS9_ELYCH</name>
<feature type="compositionally biased region" description="Basic and acidic residues" evidence="1">
    <location>
        <begin position="50"/>
        <end position="66"/>
    </location>
</feature>
<feature type="region of interest" description="Disordered" evidence="1">
    <location>
        <begin position="1"/>
        <end position="20"/>
    </location>
</feature>
<feature type="compositionally biased region" description="Basic and acidic residues" evidence="1">
    <location>
        <begin position="1"/>
        <end position="19"/>
    </location>
</feature>
<feature type="region of interest" description="Disordered" evidence="1">
    <location>
        <begin position="360"/>
        <end position="393"/>
    </location>
</feature>
<organism evidence="2 3">
    <name type="scientific">Elysia chlorotica</name>
    <name type="common">Eastern emerald elysia</name>
    <name type="synonym">Sea slug</name>
    <dbReference type="NCBI Taxonomy" id="188477"/>
    <lineage>
        <taxon>Eukaryota</taxon>
        <taxon>Metazoa</taxon>
        <taxon>Spiralia</taxon>
        <taxon>Lophotrochozoa</taxon>
        <taxon>Mollusca</taxon>
        <taxon>Gastropoda</taxon>
        <taxon>Heterobranchia</taxon>
        <taxon>Euthyneura</taxon>
        <taxon>Panpulmonata</taxon>
        <taxon>Sacoglossa</taxon>
        <taxon>Placobranchoidea</taxon>
        <taxon>Plakobranchidae</taxon>
        <taxon>Elysia</taxon>
    </lineage>
</organism>
<protein>
    <submittedName>
        <fullName evidence="2">Uncharacterized protein</fullName>
    </submittedName>
</protein>
<keyword evidence="3" id="KW-1185">Reference proteome</keyword>
<feature type="region of interest" description="Disordered" evidence="1">
    <location>
        <begin position="89"/>
        <end position="165"/>
    </location>
</feature>